<dbReference type="GO" id="GO:0016788">
    <property type="term" value="F:hydrolase activity, acting on ester bonds"/>
    <property type="evidence" value="ECO:0007669"/>
    <property type="project" value="InterPro"/>
</dbReference>
<dbReference type="EMBL" id="CP060096">
    <property type="protein sequence ID" value="QSZ27527.1"/>
    <property type="molecule type" value="Genomic_DNA"/>
</dbReference>
<evidence type="ECO:0000256" key="3">
    <source>
        <dbReference type="ARBA" id="ARBA00023118"/>
    </source>
</evidence>
<dbReference type="NCBIfam" id="TIGR01877">
    <property type="entry name" value="cas_cas6"/>
    <property type="match status" value="1"/>
</dbReference>
<dbReference type="Pfam" id="PF01881">
    <property type="entry name" value="Cas_Cas6_C"/>
    <property type="match status" value="1"/>
</dbReference>
<feature type="domain" description="CRISPR associated protein Cas6 C-terminal" evidence="7">
    <location>
        <begin position="121"/>
        <end position="245"/>
    </location>
</feature>
<dbReference type="Proteomes" id="UP000671913">
    <property type="component" value="Chromosome"/>
</dbReference>
<dbReference type="InterPro" id="IPR010156">
    <property type="entry name" value="CRISPR-assoc_prot_Cas6"/>
</dbReference>
<accession>A0A975AW28</accession>
<evidence type="ECO:0000256" key="2">
    <source>
        <dbReference type="ARBA" id="ARBA00022884"/>
    </source>
</evidence>
<keyword evidence="2" id="KW-0694">RNA-binding</keyword>
<dbReference type="Gene3D" id="3.30.70.1900">
    <property type="match status" value="1"/>
</dbReference>
<evidence type="ECO:0000256" key="1">
    <source>
        <dbReference type="ARBA" id="ARBA00005937"/>
    </source>
</evidence>
<dbReference type="CDD" id="cd21140">
    <property type="entry name" value="Cas6_I-like"/>
    <property type="match status" value="1"/>
</dbReference>
<dbReference type="RefSeq" id="WP_284680232.1">
    <property type="nucleotide sequence ID" value="NZ_CP060096.1"/>
</dbReference>
<proteinExistence type="inferred from homology"/>
<protein>
    <recommendedName>
        <fullName evidence="4">CRISPR-associated endoribonuclease</fullName>
    </recommendedName>
</protein>
<dbReference type="Pfam" id="PF21350">
    <property type="entry name" value="Cas6_I-A"/>
    <property type="match status" value="1"/>
</dbReference>
<name>A0A975AW28_9THEO</name>
<dbReference type="PIRSF" id="PIRSF005054">
    <property type="entry name" value="PF1131"/>
    <property type="match status" value="1"/>
</dbReference>
<reference evidence="8" key="1">
    <citation type="submission" date="2020-08" db="EMBL/GenBank/DDBJ databases">
        <title>Genomic insights into the carbon and energy metabolism of the first obligate autotrophic acetogenic bacterium Aceticella autotrophica gen. nov., sp. nov.</title>
        <authorList>
            <person name="Toshchakov S.V."/>
            <person name="Elcheninov A.G."/>
            <person name="Kublanov I.V."/>
            <person name="Frolov E.N."/>
            <person name="Lebedinsky A.V."/>
        </authorList>
    </citation>
    <scope>NUCLEOTIDE SEQUENCE</scope>
    <source>
        <strain evidence="8">3443-3Ac</strain>
    </source>
</reference>
<dbReference type="PANTHER" id="PTHR36984:SF1">
    <property type="entry name" value="CRISPR-ASSOCIATED ENDORIBONUCLEASE CAS6 1"/>
    <property type="match status" value="1"/>
</dbReference>
<keyword evidence="3" id="KW-0051">Antiviral defense</keyword>
<comment type="function">
    <text evidence="4">CRISPR (clustered regularly interspaced short palindromic repeat), is an adaptive immune system that provides protection against mobile genetic elements (viruses, transposable elements and conjugative plasmids). CRISPR clusters contain sequences complementary to antecedent mobile elements and target invading nucleic acids. CRISPR clusters are transcribed and processed into CRISPR RNA (crRNA).</text>
</comment>
<evidence type="ECO:0000256" key="6">
    <source>
        <dbReference type="PIRSR" id="PIRSR005054-50"/>
    </source>
</evidence>
<evidence type="ECO:0000313" key="9">
    <source>
        <dbReference type="Proteomes" id="UP000671913"/>
    </source>
</evidence>
<keyword evidence="9" id="KW-1185">Reference proteome</keyword>
<feature type="site" description="Transition state stabilizer" evidence="5">
    <location>
        <position position="53"/>
    </location>
</feature>
<dbReference type="InterPro" id="IPR049435">
    <property type="entry name" value="Cas_Cas6_C"/>
</dbReference>
<comment type="similarity">
    <text evidence="1 4">Belongs to the CRISPR-associated protein Cas6/Cse3/CasE family.</text>
</comment>
<evidence type="ECO:0000256" key="4">
    <source>
        <dbReference type="PIRNR" id="PIRNR005054"/>
    </source>
</evidence>
<dbReference type="InterPro" id="IPR045747">
    <property type="entry name" value="CRISPR-assoc_prot_Cas6_N_sf"/>
</dbReference>
<dbReference type="PANTHER" id="PTHR36984">
    <property type="entry name" value="CRISPR-ASSOCIATED ENDORIBONUCLEASE CAS6 1"/>
    <property type="match status" value="1"/>
</dbReference>
<evidence type="ECO:0000259" key="7">
    <source>
        <dbReference type="Pfam" id="PF01881"/>
    </source>
</evidence>
<evidence type="ECO:0000313" key="8">
    <source>
        <dbReference type="EMBL" id="QSZ27527.1"/>
    </source>
</evidence>
<feature type="active site" description="Proton acceptor" evidence="6">
    <location>
        <position position="28"/>
    </location>
</feature>
<dbReference type="GO" id="GO:0003723">
    <property type="term" value="F:RNA binding"/>
    <property type="evidence" value="ECO:0007669"/>
    <property type="project" value="UniProtKB-KW"/>
</dbReference>
<dbReference type="GO" id="GO:0051607">
    <property type="term" value="P:defense response to virus"/>
    <property type="evidence" value="ECO:0007669"/>
    <property type="project" value="UniProtKB-KW"/>
</dbReference>
<sequence>MRVTLEFTGDKNLYLPLQYNHIVQGFIYNQMTDSDFSEFLHDEGFKYEKRRFKLFTFSRLEGEFRIIKRENKIMIKPPFQLTISSPIDEFIFDISKNMFRKDFCSFNNQRFQLNSLNIANPPIFKDKTRIKFLSPVVMYTTIEEKGLKYTYYYSPWDEKFSALLLNNLLKKYELIYGEKPKNPYFKLHPLWDEDNRYRKIMKYKNSVVKGWMGIYDVECSPDLLETAYYTGLGSKNPQGFGCFEII</sequence>
<dbReference type="AlphaFoldDB" id="A0A975AW28"/>
<feature type="active site" description="Proton donor" evidence="6">
    <location>
        <position position="41"/>
    </location>
</feature>
<evidence type="ECO:0000256" key="5">
    <source>
        <dbReference type="PIRSR" id="PIRSR005054-1"/>
    </source>
</evidence>
<organism evidence="8 9">
    <name type="scientific">Aceticella autotrophica</name>
    <dbReference type="NCBI Taxonomy" id="2755338"/>
    <lineage>
        <taxon>Bacteria</taxon>
        <taxon>Bacillati</taxon>
        <taxon>Bacillota</taxon>
        <taxon>Clostridia</taxon>
        <taxon>Thermoanaerobacterales</taxon>
        <taxon>Thermoanaerobacteraceae</taxon>
        <taxon>Aceticella</taxon>
    </lineage>
</organism>
<dbReference type="KEGG" id="aaut:ACETAC_00945"/>
<gene>
    <name evidence="8" type="primary">cas6</name>
    <name evidence="8" type="ORF">ACETAC_00945</name>
</gene>
<dbReference type="Gene3D" id="3.30.70.1890">
    <property type="match status" value="1"/>
</dbReference>